<protein>
    <submittedName>
        <fullName evidence="1">Uncharacterized protein</fullName>
    </submittedName>
</protein>
<keyword evidence="2" id="KW-1185">Reference proteome</keyword>
<dbReference type="Proteomes" id="UP000499080">
    <property type="component" value="Unassembled WGS sequence"/>
</dbReference>
<reference evidence="1 2" key="1">
    <citation type="journal article" date="2019" name="Sci. Rep.">
        <title>Orb-weaving spider Araneus ventricosus genome elucidates the spidroin gene catalogue.</title>
        <authorList>
            <person name="Kono N."/>
            <person name="Nakamura H."/>
            <person name="Ohtoshi R."/>
            <person name="Moran D.A.P."/>
            <person name="Shinohara A."/>
            <person name="Yoshida Y."/>
            <person name="Fujiwara M."/>
            <person name="Mori M."/>
            <person name="Tomita M."/>
            <person name="Arakawa K."/>
        </authorList>
    </citation>
    <scope>NUCLEOTIDE SEQUENCE [LARGE SCALE GENOMIC DNA]</scope>
</reference>
<comment type="caution">
    <text evidence="1">The sequence shown here is derived from an EMBL/GenBank/DDBJ whole genome shotgun (WGS) entry which is preliminary data.</text>
</comment>
<proteinExistence type="predicted"/>
<dbReference type="AlphaFoldDB" id="A0A4Y2JFY0"/>
<evidence type="ECO:0000313" key="2">
    <source>
        <dbReference type="Proteomes" id="UP000499080"/>
    </source>
</evidence>
<accession>A0A4Y2JFY0</accession>
<organism evidence="1 2">
    <name type="scientific">Araneus ventricosus</name>
    <name type="common">Orbweaver spider</name>
    <name type="synonym">Epeira ventricosa</name>
    <dbReference type="NCBI Taxonomy" id="182803"/>
    <lineage>
        <taxon>Eukaryota</taxon>
        <taxon>Metazoa</taxon>
        <taxon>Ecdysozoa</taxon>
        <taxon>Arthropoda</taxon>
        <taxon>Chelicerata</taxon>
        <taxon>Arachnida</taxon>
        <taxon>Araneae</taxon>
        <taxon>Araneomorphae</taxon>
        <taxon>Entelegynae</taxon>
        <taxon>Araneoidea</taxon>
        <taxon>Araneidae</taxon>
        <taxon>Araneus</taxon>
    </lineage>
</organism>
<gene>
    <name evidence="1" type="ORF">AVEN_20834_1</name>
</gene>
<name>A0A4Y2JFY0_ARAVE</name>
<dbReference type="EMBL" id="BGPR01110195">
    <property type="protein sequence ID" value="GBM88348.1"/>
    <property type="molecule type" value="Genomic_DNA"/>
</dbReference>
<evidence type="ECO:0000313" key="1">
    <source>
        <dbReference type="EMBL" id="GBM88348.1"/>
    </source>
</evidence>
<sequence length="140" mass="15982">MTRTTPELVPPFQISSPHQREDFLPTAHYLECSIPTYTADLQWNRVSSLKPSGPKASLYHLDRLLIQTNGAVKTGFSLDYLDKYPGLVLHKPSYFEMVIVILRRGQTTIPFLETFTTHQWRTSCSPKGTSEQIKLNGMKK</sequence>